<gene>
    <name evidence="2" type="ORF">PCON_09024</name>
</gene>
<keyword evidence="3" id="KW-1185">Reference proteome</keyword>
<evidence type="ECO:0000313" key="2">
    <source>
        <dbReference type="EMBL" id="CCX30685.1"/>
    </source>
</evidence>
<dbReference type="Proteomes" id="UP000018144">
    <property type="component" value="Unassembled WGS sequence"/>
</dbReference>
<protein>
    <submittedName>
        <fullName evidence="2">Uncharacterized protein</fullName>
    </submittedName>
</protein>
<evidence type="ECO:0000313" key="3">
    <source>
        <dbReference type="Proteomes" id="UP000018144"/>
    </source>
</evidence>
<name>U4LMW9_PYROM</name>
<proteinExistence type="predicted"/>
<feature type="region of interest" description="Disordered" evidence="1">
    <location>
        <begin position="63"/>
        <end position="83"/>
    </location>
</feature>
<organism evidence="2 3">
    <name type="scientific">Pyronema omphalodes (strain CBS 100304)</name>
    <name type="common">Pyronema confluens</name>
    <dbReference type="NCBI Taxonomy" id="1076935"/>
    <lineage>
        <taxon>Eukaryota</taxon>
        <taxon>Fungi</taxon>
        <taxon>Dikarya</taxon>
        <taxon>Ascomycota</taxon>
        <taxon>Pezizomycotina</taxon>
        <taxon>Pezizomycetes</taxon>
        <taxon>Pezizales</taxon>
        <taxon>Pyronemataceae</taxon>
        <taxon>Pyronema</taxon>
    </lineage>
</organism>
<accession>U4LMW9</accession>
<evidence type="ECO:0000256" key="1">
    <source>
        <dbReference type="SAM" id="MobiDB-lite"/>
    </source>
</evidence>
<sequence length="83" mass="9260">MPCPGTRTGTKSLRDSARWWYSAPQIAGFMCNHNLAPNRIFWGLGNAKKRGYLSTLHRKEGNYEPKPHGLGAELNGSRMSSLL</sequence>
<reference evidence="2 3" key="1">
    <citation type="journal article" date="2013" name="PLoS Genet.">
        <title>The genome and development-dependent transcriptomes of Pyronema confluens: a window into fungal evolution.</title>
        <authorList>
            <person name="Traeger S."/>
            <person name="Altegoer F."/>
            <person name="Freitag M."/>
            <person name="Gabaldon T."/>
            <person name="Kempken F."/>
            <person name="Kumar A."/>
            <person name="Marcet-Houben M."/>
            <person name="Poggeler S."/>
            <person name="Stajich J.E."/>
            <person name="Nowrousian M."/>
        </authorList>
    </citation>
    <scope>NUCLEOTIDE SEQUENCE [LARGE SCALE GENOMIC DNA]</scope>
    <source>
        <strain evidence="3">CBS 100304</strain>
        <tissue evidence="2">Vegetative mycelium</tissue>
    </source>
</reference>
<dbReference type="AlphaFoldDB" id="U4LMW9"/>
<dbReference type="EMBL" id="HF935464">
    <property type="protein sequence ID" value="CCX30685.1"/>
    <property type="molecule type" value="Genomic_DNA"/>
</dbReference>